<evidence type="ECO:0000313" key="3">
    <source>
        <dbReference type="EMBL" id="MDT0416573.1"/>
    </source>
</evidence>
<protein>
    <submittedName>
        <fullName evidence="3">DUF6113 family protein</fullName>
    </submittedName>
</protein>
<keyword evidence="1" id="KW-0812">Transmembrane</keyword>
<proteinExistence type="predicted"/>
<feature type="transmembrane region" description="Helical" evidence="1">
    <location>
        <begin position="28"/>
        <end position="48"/>
    </location>
</feature>
<sequence>MSNKPKVPAQRTAPEGNFLTAPPGPARIAGYAGGALLGLVTGLAGALVQAALPPGGLALALAALAGLCYGGAHLARTLAGGLIPAVGWLVAVVLLTTTRPEGDYVFGAGLGSYGFLLGGMAVAVICATGGRPGGWAGPGAVRTSA</sequence>
<evidence type="ECO:0000313" key="2">
    <source>
        <dbReference type="EMBL" id="MDT0410279.1"/>
    </source>
</evidence>
<gene>
    <name evidence="3" type="ORF">RM574_13860</name>
    <name evidence="2" type="ORF">RM698_14580</name>
</gene>
<keyword evidence="5" id="KW-1185">Reference proteome</keyword>
<dbReference type="Proteomes" id="UP001183610">
    <property type="component" value="Unassembled WGS sequence"/>
</dbReference>
<dbReference type="AlphaFoldDB" id="A0ABD5E689"/>
<dbReference type="Pfam" id="PF19608">
    <property type="entry name" value="DUF6113"/>
    <property type="match status" value="1"/>
</dbReference>
<feature type="transmembrane region" description="Helical" evidence="1">
    <location>
        <begin position="78"/>
        <end position="97"/>
    </location>
</feature>
<keyword evidence="1" id="KW-1133">Transmembrane helix</keyword>
<reference evidence="3" key="2">
    <citation type="submission" date="2024-03" db="EMBL/GenBank/DDBJ databases">
        <title>30 novel species of actinomycetes from the DSMZ collection.</title>
        <authorList>
            <person name="Nouioui I."/>
        </authorList>
    </citation>
    <scope>NUCLEOTIDE SEQUENCE</scope>
    <source>
        <strain evidence="2">DSM 41979</strain>
        <strain evidence="3">DSM 41982</strain>
    </source>
</reference>
<reference evidence="4 5" key="1">
    <citation type="submission" date="2023-07" db="EMBL/GenBank/DDBJ databases">
        <title>30 novel species of actinomycetes from the DSMZ collection.</title>
        <authorList>
            <person name="Nouioui I."/>
        </authorList>
    </citation>
    <scope>NUCLEOTIDE SEQUENCE [LARGE SCALE GENOMIC DNA]</scope>
    <source>
        <strain evidence="5">DSM 41979</strain>
        <strain evidence="4">DSM 41982</strain>
    </source>
</reference>
<dbReference type="Proteomes" id="UP001183607">
    <property type="component" value="Unassembled WGS sequence"/>
</dbReference>
<name>A0ABD5E689_9ACTN</name>
<dbReference type="InterPro" id="IPR046095">
    <property type="entry name" value="DUF6113"/>
</dbReference>
<feature type="transmembrane region" description="Helical" evidence="1">
    <location>
        <begin position="55"/>
        <end position="72"/>
    </location>
</feature>
<comment type="caution">
    <text evidence="3">The sequence shown here is derived from an EMBL/GenBank/DDBJ whole genome shotgun (WGS) entry which is preliminary data.</text>
</comment>
<keyword evidence="1" id="KW-0472">Membrane</keyword>
<evidence type="ECO:0000313" key="5">
    <source>
        <dbReference type="Proteomes" id="UP001183610"/>
    </source>
</evidence>
<accession>A0ABD5E689</accession>
<evidence type="ECO:0000313" key="4">
    <source>
        <dbReference type="Proteomes" id="UP001183607"/>
    </source>
</evidence>
<evidence type="ECO:0000256" key="1">
    <source>
        <dbReference type="SAM" id="Phobius"/>
    </source>
</evidence>
<dbReference type="EMBL" id="JAVRET010000029">
    <property type="protein sequence ID" value="MDT0410279.1"/>
    <property type="molecule type" value="Genomic_DNA"/>
</dbReference>
<organism evidence="3 4">
    <name type="scientific">Streptomyces evansiae</name>
    <dbReference type="NCBI Taxonomy" id="3075535"/>
    <lineage>
        <taxon>Bacteria</taxon>
        <taxon>Bacillati</taxon>
        <taxon>Actinomycetota</taxon>
        <taxon>Actinomycetes</taxon>
        <taxon>Kitasatosporales</taxon>
        <taxon>Streptomycetaceae</taxon>
        <taxon>Streptomyces</taxon>
    </lineage>
</organism>
<dbReference type="RefSeq" id="WP_010267069.1">
    <property type="nucleotide sequence ID" value="NZ_JAVRER010000018.1"/>
</dbReference>
<feature type="transmembrane region" description="Helical" evidence="1">
    <location>
        <begin position="104"/>
        <end position="125"/>
    </location>
</feature>
<dbReference type="EMBL" id="JAVRER010000018">
    <property type="protein sequence ID" value="MDT0416573.1"/>
    <property type="molecule type" value="Genomic_DNA"/>
</dbReference>